<dbReference type="InterPro" id="IPR000195">
    <property type="entry name" value="Rab-GAP-TBC_dom"/>
</dbReference>
<keyword evidence="6" id="KW-1185">Reference proteome</keyword>
<feature type="compositionally biased region" description="Polar residues" evidence="3">
    <location>
        <begin position="35"/>
        <end position="56"/>
    </location>
</feature>
<sequence>MSTSIIAPTPLSHDEFSSVSLNNNNNKEDNDKNTATHNGNDLETDSLSSQGYTTSDTTDEMTRSEDNTRISQDTVKEVSEDPQPQNQQPRRKSVATTVSSNKTRETDSFISTNSGTSSSSDDDDQEEHQSFTPVGEEEDDYEYDPPTTSTTLNDSLFNEISLQDAADKKQEQEVQQKEEPTPAGAITTNDTIIPPMTTTIMTTTTTPIIKKELKSTSSPLQPVNTQEVTTTKTSTLETVPEKDPLPITTKHPQPQKPEPINTSKSGLFGLWSTIKSAGRRPSDPQQDTPLVVEHRTTLSAEERQKRVLQRRSVSQPMLGQENAILRQMEQLNVENTNDPKVRMLTSMKRKSIRQSLVNQNKNVRDNFDWDFWAGLLCDYEQTRRSRKFLLHNVELGIPPSIRGMVWQMLSESKNHELQSKYIELLNTPSAYEKMIQRDLARTFPGHKFFKERDGVGQEGLYNVVRAYSVHDQEVGYCQGLAFVVGPLLLNMPDDEAFCVLVKLMDNYGLRGHFTPDMEGLHLRLYQFDALVEEYLPHVARHLQQQGIGSTMYASQWFMTLFAYKFPLELVFRIYDLILTEGVRSIFQFAIAVLKRNETAILGLDFEHLLNFLKNGLFEEYKDDDRQLVADACSFDITVKRLLQLEKEHKQQQAKEVADARTLEQLQKSNIELRDQVKHLETTSTTVEQERKDICVQLSKSQADLSHAYDEQSSLNDLVGLLRDEVKLLPRRIELQCGGSEFEELCTENAKLVEKNSVLEDHLANLETLVIDIKMRYAQSENERGELQQKLNEMKRLMGM</sequence>
<keyword evidence="2" id="KW-0175">Coiled coil</keyword>
<proteinExistence type="predicted"/>
<dbReference type="FunFam" id="1.10.8.270:FF:000001">
    <property type="entry name" value="TBC1 domain family member 1"/>
    <property type="match status" value="1"/>
</dbReference>
<dbReference type="SMART" id="SM00164">
    <property type="entry name" value="TBC"/>
    <property type="match status" value="1"/>
</dbReference>
<dbReference type="PANTHER" id="PTHR47219">
    <property type="entry name" value="RAB GTPASE-ACTIVATING PROTEIN 1-LIKE"/>
    <property type="match status" value="1"/>
</dbReference>
<dbReference type="Pfam" id="PF23436">
    <property type="entry name" value="RabGap-TBC_2"/>
    <property type="match status" value="1"/>
</dbReference>
<reference evidence="5 6" key="1">
    <citation type="submission" date="2020-12" db="EMBL/GenBank/DDBJ databases">
        <title>Metabolic potential, ecology and presence of endohyphal bacteria is reflected in genomic diversity of Mucoromycotina.</title>
        <authorList>
            <person name="Muszewska A."/>
            <person name="Okrasinska A."/>
            <person name="Steczkiewicz K."/>
            <person name="Drgas O."/>
            <person name="Orlowska M."/>
            <person name="Perlinska-Lenart U."/>
            <person name="Aleksandrzak-Piekarczyk T."/>
            <person name="Szatraj K."/>
            <person name="Zielenkiewicz U."/>
            <person name="Pilsyk S."/>
            <person name="Malc E."/>
            <person name="Mieczkowski P."/>
            <person name="Kruszewska J.S."/>
            <person name="Biernat P."/>
            <person name="Pawlowska J."/>
        </authorList>
    </citation>
    <scope>NUCLEOTIDE SEQUENCE [LARGE SCALE GENOMIC DNA]</scope>
    <source>
        <strain evidence="5 6">CBS 142.35</strain>
    </source>
</reference>
<keyword evidence="1" id="KW-0343">GTPase activation</keyword>
<organism evidence="5 6">
    <name type="scientific">Circinella minor</name>
    <dbReference type="NCBI Taxonomy" id="1195481"/>
    <lineage>
        <taxon>Eukaryota</taxon>
        <taxon>Fungi</taxon>
        <taxon>Fungi incertae sedis</taxon>
        <taxon>Mucoromycota</taxon>
        <taxon>Mucoromycotina</taxon>
        <taxon>Mucoromycetes</taxon>
        <taxon>Mucorales</taxon>
        <taxon>Lichtheimiaceae</taxon>
        <taxon>Circinella</taxon>
    </lineage>
</organism>
<gene>
    <name evidence="5" type="ORF">INT45_000629</name>
</gene>
<dbReference type="InterPro" id="IPR035969">
    <property type="entry name" value="Rab-GAP_TBC_sf"/>
</dbReference>
<name>A0A8H7VMT7_9FUNG</name>
<dbReference type="GO" id="GO:0031267">
    <property type="term" value="F:small GTPase binding"/>
    <property type="evidence" value="ECO:0007669"/>
    <property type="project" value="TreeGrafter"/>
</dbReference>
<dbReference type="InterPro" id="IPR050302">
    <property type="entry name" value="Rab_GAP_TBC_domain"/>
</dbReference>
<dbReference type="AlphaFoldDB" id="A0A8H7VMT7"/>
<evidence type="ECO:0000256" key="3">
    <source>
        <dbReference type="SAM" id="MobiDB-lite"/>
    </source>
</evidence>
<dbReference type="OrthoDB" id="295078at2759"/>
<dbReference type="SUPFAM" id="SSF47923">
    <property type="entry name" value="Ypt/Rab-GAP domain of gyp1p"/>
    <property type="match status" value="2"/>
</dbReference>
<comment type="caution">
    <text evidence="5">The sequence shown here is derived from an EMBL/GenBank/DDBJ whole genome shotgun (WGS) entry which is preliminary data.</text>
</comment>
<dbReference type="Gene3D" id="1.10.10.750">
    <property type="entry name" value="Ypt/Rab-GAP domain of gyp1p, domain 1"/>
    <property type="match status" value="1"/>
</dbReference>
<evidence type="ECO:0000313" key="6">
    <source>
        <dbReference type="Proteomes" id="UP000646827"/>
    </source>
</evidence>
<feature type="compositionally biased region" description="Low complexity" evidence="3">
    <location>
        <begin position="223"/>
        <end position="238"/>
    </location>
</feature>
<evidence type="ECO:0000256" key="1">
    <source>
        <dbReference type="ARBA" id="ARBA00022468"/>
    </source>
</evidence>
<evidence type="ECO:0000256" key="2">
    <source>
        <dbReference type="SAM" id="Coils"/>
    </source>
</evidence>
<dbReference type="Gene3D" id="1.10.8.270">
    <property type="entry name" value="putative rabgap domain of human tbc1 domain family member 14 like domains"/>
    <property type="match status" value="1"/>
</dbReference>
<dbReference type="FunFam" id="1.10.472.80:FF:000027">
    <property type="entry name" value="GTPase activating protein (Evi5)"/>
    <property type="match status" value="1"/>
</dbReference>
<feature type="region of interest" description="Disordered" evidence="3">
    <location>
        <begin position="166"/>
        <end position="191"/>
    </location>
</feature>
<dbReference type="PROSITE" id="PS50086">
    <property type="entry name" value="TBC_RABGAP"/>
    <property type="match status" value="1"/>
</dbReference>
<accession>A0A8H7VMT7</accession>
<dbReference type="Gene3D" id="1.10.472.80">
    <property type="entry name" value="Ypt/Rab-GAP domain of gyp1p, domain 3"/>
    <property type="match status" value="1"/>
</dbReference>
<evidence type="ECO:0000259" key="4">
    <source>
        <dbReference type="PROSITE" id="PS50086"/>
    </source>
</evidence>
<dbReference type="Proteomes" id="UP000646827">
    <property type="component" value="Unassembled WGS sequence"/>
</dbReference>
<feature type="region of interest" description="Disordered" evidence="3">
    <location>
        <begin position="1"/>
        <end position="153"/>
    </location>
</feature>
<feature type="domain" description="Rab-GAP TBC" evidence="4">
    <location>
        <begin position="396"/>
        <end position="581"/>
    </location>
</feature>
<protein>
    <recommendedName>
        <fullName evidence="4">Rab-GAP TBC domain-containing protein</fullName>
    </recommendedName>
</protein>
<feature type="compositionally biased region" description="Basic and acidic residues" evidence="3">
    <location>
        <begin position="166"/>
        <end position="180"/>
    </location>
</feature>
<dbReference type="PANTHER" id="PTHR47219:SF9">
    <property type="entry name" value="GTPASE ACTIVATING PROTEIN AND CENTROSOME-ASSOCIATED, ISOFORM B"/>
    <property type="match status" value="1"/>
</dbReference>
<feature type="compositionally biased region" description="Low complexity" evidence="3">
    <location>
        <begin position="108"/>
        <end position="119"/>
    </location>
</feature>
<feature type="compositionally biased region" description="Basic and acidic residues" evidence="3">
    <location>
        <begin position="60"/>
        <end position="79"/>
    </location>
</feature>
<feature type="compositionally biased region" description="Polar residues" evidence="3">
    <location>
        <begin position="82"/>
        <end position="101"/>
    </location>
</feature>
<dbReference type="GO" id="GO:0005096">
    <property type="term" value="F:GTPase activator activity"/>
    <property type="evidence" value="ECO:0007669"/>
    <property type="project" value="UniProtKB-KW"/>
</dbReference>
<feature type="coiled-coil region" evidence="2">
    <location>
        <begin position="748"/>
        <end position="796"/>
    </location>
</feature>
<evidence type="ECO:0000313" key="5">
    <source>
        <dbReference type="EMBL" id="KAG2220404.1"/>
    </source>
</evidence>
<dbReference type="EMBL" id="JAEPRB010000141">
    <property type="protein sequence ID" value="KAG2220404.1"/>
    <property type="molecule type" value="Genomic_DNA"/>
</dbReference>
<feature type="region of interest" description="Disordered" evidence="3">
    <location>
        <begin position="214"/>
        <end position="266"/>
    </location>
</feature>